<organism evidence="2 3">
    <name type="scientific">Clostridium tetanomorphum</name>
    <dbReference type="NCBI Taxonomy" id="1553"/>
    <lineage>
        <taxon>Bacteria</taxon>
        <taxon>Bacillati</taxon>
        <taxon>Bacillota</taxon>
        <taxon>Clostridia</taxon>
        <taxon>Eubacteriales</taxon>
        <taxon>Clostridiaceae</taxon>
        <taxon>Clostridium</taxon>
    </lineage>
</organism>
<dbReference type="PANTHER" id="PTHR43460:SF1">
    <property type="entry name" value="METHYLTRANSFERASE TYPE 11 DOMAIN-CONTAINING PROTEIN"/>
    <property type="match status" value="1"/>
</dbReference>
<sequence length="253" mass="30594">MSYDKLKNLWKKDEEMSFQGWNFSYLKNRWEEEHLPWDYKDILKKYLKSNYQLLDMGTGGGEFLLSLNHPYEKTSVTEAWEPNVKLCNDRLSPLGICVRQVYEDTQLPFEENSFDIIINRHESYNVKEVKRILKPNGIFITQQVGGKNNEFLSKRLIKNFVSQYSYLNLNYSLKQFKRNSFEILYKNEYFPYLRFYDVGAIVYFAKIIQWEFPYFSVDSCFDELCKIYEELKTSHYIESYEHRFIIVSRNIKE</sequence>
<protein>
    <submittedName>
        <fullName evidence="2">Class I SAM-dependent methyltransferase</fullName>
    </submittedName>
</protein>
<proteinExistence type="predicted"/>
<name>A0A923E9Y0_CLOTT</name>
<evidence type="ECO:0000259" key="1">
    <source>
        <dbReference type="Pfam" id="PF08241"/>
    </source>
</evidence>
<keyword evidence="3" id="KW-1185">Reference proteome</keyword>
<dbReference type="Proteomes" id="UP000563151">
    <property type="component" value="Unassembled WGS sequence"/>
</dbReference>
<dbReference type="InterPro" id="IPR029063">
    <property type="entry name" value="SAM-dependent_MTases_sf"/>
</dbReference>
<gene>
    <name evidence="2" type="ORF">HGG79_09160</name>
</gene>
<keyword evidence="2" id="KW-0489">Methyltransferase</keyword>
<dbReference type="PANTHER" id="PTHR43460">
    <property type="entry name" value="METHYLTRANSFERASE"/>
    <property type="match status" value="1"/>
</dbReference>
<dbReference type="GO" id="GO:0032259">
    <property type="term" value="P:methylation"/>
    <property type="evidence" value="ECO:0007669"/>
    <property type="project" value="UniProtKB-KW"/>
</dbReference>
<evidence type="ECO:0000313" key="3">
    <source>
        <dbReference type="Proteomes" id="UP000563151"/>
    </source>
</evidence>
<dbReference type="Pfam" id="PF08241">
    <property type="entry name" value="Methyltransf_11"/>
    <property type="match status" value="1"/>
</dbReference>
<evidence type="ECO:0000313" key="2">
    <source>
        <dbReference type="EMBL" id="MBC2397942.1"/>
    </source>
</evidence>
<dbReference type="InterPro" id="IPR052939">
    <property type="entry name" value="23S_rRNA_MeTrnsfrase_RlmA"/>
</dbReference>
<dbReference type="RefSeq" id="WP_035147065.1">
    <property type="nucleotide sequence ID" value="NZ_JAAZWO010000008.1"/>
</dbReference>
<comment type="caution">
    <text evidence="2">The sequence shown here is derived from an EMBL/GenBank/DDBJ whole genome shotgun (WGS) entry which is preliminary data.</text>
</comment>
<dbReference type="Gene3D" id="3.40.50.150">
    <property type="entry name" value="Vaccinia Virus protein VP39"/>
    <property type="match status" value="1"/>
</dbReference>
<accession>A0A923E9Y0</accession>
<dbReference type="AlphaFoldDB" id="A0A923E9Y0"/>
<dbReference type="GO" id="GO:0008757">
    <property type="term" value="F:S-adenosylmethionine-dependent methyltransferase activity"/>
    <property type="evidence" value="ECO:0007669"/>
    <property type="project" value="InterPro"/>
</dbReference>
<dbReference type="InterPro" id="IPR013216">
    <property type="entry name" value="Methyltransf_11"/>
</dbReference>
<dbReference type="SUPFAM" id="SSF53335">
    <property type="entry name" value="S-adenosyl-L-methionine-dependent methyltransferases"/>
    <property type="match status" value="1"/>
</dbReference>
<dbReference type="EMBL" id="JAAZWO010000008">
    <property type="protein sequence ID" value="MBC2397942.1"/>
    <property type="molecule type" value="Genomic_DNA"/>
</dbReference>
<feature type="domain" description="Methyltransferase type 11" evidence="1">
    <location>
        <begin position="54"/>
        <end position="140"/>
    </location>
</feature>
<keyword evidence="2" id="KW-0808">Transferase</keyword>
<reference evidence="2 3" key="1">
    <citation type="submission" date="2020-04" db="EMBL/GenBank/DDBJ databases">
        <title>Genomic insights into acetone-butanol-ethanol (ABE) fermentation by sequencing solventogenic clostridia strains.</title>
        <authorList>
            <person name="Brown S."/>
        </authorList>
    </citation>
    <scope>NUCLEOTIDE SEQUENCE [LARGE SCALE GENOMIC DNA]</scope>
    <source>
        <strain evidence="2 3">DJ011</strain>
    </source>
</reference>